<evidence type="ECO:0000313" key="4">
    <source>
        <dbReference type="EMBL" id="KEK19739.1"/>
    </source>
</evidence>
<dbReference type="InterPro" id="IPR001910">
    <property type="entry name" value="Inosine/uridine_hydrolase_dom"/>
</dbReference>
<keyword evidence="1 4" id="KW-0378">Hydrolase</keyword>
<name>A0A073JXI4_9BACI</name>
<reference evidence="4 5" key="1">
    <citation type="submission" date="2014-06" db="EMBL/GenBank/DDBJ databases">
        <title>Draft genome sequence of Bacillus manliponensis JCM 15802 (MCCC 1A00708).</title>
        <authorList>
            <person name="Lai Q."/>
            <person name="Liu Y."/>
            <person name="Shao Z."/>
        </authorList>
    </citation>
    <scope>NUCLEOTIDE SEQUENCE [LARGE SCALE GENOMIC DNA]</scope>
    <source>
        <strain evidence="4 5">JCM 15802</strain>
    </source>
</reference>
<dbReference type="Pfam" id="PF01156">
    <property type="entry name" value="IU_nuc_hydro"/>
    <property type="match status" value="1"/>
</dbReference>
<keyword evidence="5" id="KW-1185">Reference proteome</keyword>
<evidence type="ECO:0000256" key="2">
    <source>
        <dbReference type="ARBA" id="ARBA00023295"/>
    </source>
</evidence>
<dbReference type="Proteomes" id="UP000027822">
    <property type="component" value="Unassembled WGS sequence"/>
</dbReference>
<proteinExistence type="predicted"/>
<dbReference type="InterPro" id="IPR023186">
    <property type="entry name" value="IUNH"/>
</dbReference>
<dbReference type="AlphaFoldDB" id="A0A073JXI4"/>
<dbReference type="CDD" id="cd00455">
    <property type="entry name" value="nuc_hydro"/>
    <property type="match status" value="1"/>
</dbReference>
<keyword evidence="2" id="KW-0326">Glycosidase</keyword>
<organism evidence="4 5">
    <name type="scientific">Bacillus manliponensis</name>
    <dbReference type="NCBI Taxonomy" id="574376"/>
    <lineage>
        <taxon>Bacteria</taxon>
        <taxon>Bacillati</taxon>
        <taxon>Bacillota</taxon>
        <taxon>Bacilli</taxon>
        <taxon>Bacillales</taxon>
        <taxon>Bacillaceae</taxon>
        <taxon>Bacillus</taxon>
        <taxon>Bacillus cereus group</taxon>
    </lineage>
</organism>
<dbReference type="PANTHER" id="PTHR12304:SF4">
    <property type="entry name" value="URIDINE NUCLEOSIDASE"/>
    <property type="match status" value="1"/>
</dbReference>
<dbReference type="STRING" id="574376.BAMA_21090"/>
<dbReference type="OrthoDB" id="9797882at2"/>
<evidence type="ECO:0000313" key="5">
    <source>
        <dbReference type="Proteomes" id="UP000027822"/>
    </source>
</evidence>
<gene>
    <name evidence="4" type="ORF">BAMA_21090</name>
</gene>
<feature type="domain" description="Inosine/uridine-preferring nucleoside hydrolase" evidence="3">
    <location>
        <begin position="6"/>
        <end position="303"/>
    </location>
</feature>
<dbReference type="GO" id="GO:0005829">
    <property type="term" value="C:cytosol"/>
    <property type="evidence" value="ECO:0007669"/>
    <property type="project" value="TreeGrafter"/>
</dbReference>
<dbReference type="GO" id="GO:0006152">
    <property type="term" value="P:purine nucleoside catabolic process"/>
    <property type="evidence" value="ECO:0007669"/>
    <property type="project" value="TreeGrafter"/>
</dbReference>
<dbReference type="InterPro" id="IPR036452">
    <property type="entry name" value="Ribo_hydro-like"/>
</dbReference>
<comment type="caution">
    <text evidence="4">The sequence shown here is derived from an EMBL/GenBank/DDBJ whole genome shotgun (WGS) entry which is preliminary data.</text>
</comment>
<dbReference type="Gene3D" id="3.90.245.10">
    <property type="entry name" value="Ribonucleoside hydrolase-like"/>
    <property type="match status" value="1"/>
</dbReference>
<sequence>MGKKVLFFGDFGIDDTIALTYAHLTNEIDVIGIVADYGNVPKTDVIRNVRFLLKSVGKEYIEVFGGAEHSMTAEVETFYPEVHGTFGIGPIQPGLEPKMFENFFEVLKLIKQYKNEIIIVNTGRLTSLATLFLLYGDVMKNVRSYYIMGGAFLYPGNVTPIAEANFYGDPVAANIIMRYATNLSIYPLNVTQSAIVTPEMVNYIHSKGKTKFLKPLLDYYYYQFYQKKVPGIQGSPVHDALTLIALNREDIFTYYQSSVMVNIFDTIRGQSIGDFRPTLEPETFGNRPKHRIAINMNYKQFFKEFMTVMTGETFS</sequence>
<evidence type="ECO:0000259" key="3">
    <source>
        <dbReference type="Pfam" id="PF01156"/>
    </source>
</evidence>
<accession>A0A073JXI4</accession>
<dbReference type="SUPFAM" id="SSF53590">
    <property type="entry name" value="Nucleoside hydrolase"/>
    <property type="match status" value="1"/>
</dbReference>
<evidence type="ECO:0000256" key="1">
    <source>
        <dbReference type="ARBA" id="ARBA00022801"/>
    </source>
</evidence>
<dbReference type="RefSeq" id="WP_034638555.1">
    <property type="nucleotide sequence ID" value="NZ_CBCSJC010000042.1"/>
</dbReference>
<dbReference type="GO" id="GO:0008477">
    <property type="term" value="F:purine nucleosidase activity"/>
    <property type="evidence" value="ECO:0007669"/>
    <property type="project" value="TreeGrafter"/>
</dbReference>
<dbReference type="PANTHER" id="PTHR12304">
    <property type="entry name" value="INOSINE-URIDINE PREFERRING NUCLEOSIDE HYDROLASE"/>
    <property type="match status" value="1"/>
</dbReference>
<dbReference type="eggNOG" id="COG1957">
    <property type="taxonomic scope" value="Bacteria"/>
</dbReference>
<protein>
    <submittedName>
        <fullName evidence="4">Nucleoside hydrolase</fullName>
    </submittedName>
</protein>
<dbReference type="EMBL" id="JOTN01000006">
    <property type="protein sequence ID" value="KEK19739.1"/>
    <property type="molecule type" value="Genomic_DNA"/>
</dbReference>